<dbReference type="InterPro" id="IPR045304">
    <property type="entry name" value="LbH_SAT"/>
</dbReference>
<organism evidence="4 5">
    <name type="scientific">Geopseudomonas aromaticivorans</name>
    <dbReference type="NCBI Taxonomy" id="2849492"/>
    <lineage>
        <taxon>Bacteria</taxon>
        <taxon>Pseudomonadati</taxon>
        <taxon>Pseudomonadota</taxon>
        <taxon>Gammaproteobacteria</taxon>
        <taxon>Pseudomonadales</taxon>
        <taxon>Pseudomonadaceae</taxon>
        <taxon>Geopseudomonas</taxon>
    </lineage>
</organism>
<dbReference type="CDD" id="cd03354">
    <property type="entry name" value="LbH_SAT"/>
    <property type="match status" value="1"/>
</dbReference>
<keyword evidence="2 3" id="KW-0012">Acyltransferase</keyword>
<evidence type="ECO:0000256" key="3">
    <source>
        <dbReference type="PIRNR" id="PIRNR000441"/>
    </source>
</evidence>
<dbReference type="PIRSF" id="PIRSF000441">
    <property type="entry name" value="CysE"/>
    <property type="match status" value="1"/>
</dbReference>
<comment type="catalytic activity">
    <reaction evidence="3">
        <text>L-serine + acetyl-CoA = O-acetyl-L-serine + CoA</text>
        <dbReference type="Rhea" id="RHEA:24560"/>
        <dbReference type="ChEBI" id="CHEBI:33384"/>
        <dbReference type="ChEBI" id="CHEBI:57287"/>
        <dbReference type="ChEBI" id="CHEBI:57288"/>
        <dbReference type="ChEBI" id="CHEBI:58340"/>
        <dbReference type="EC" id="2.3.1.30"/>
    </reaction>
</comment>
<comment type="similarity">
    <text evidence="3">Belongs to the transferase hexapeptide repeat family.</text>
</comment>
<comment type="caution">
    <text evidence="4">The sequence shown here is derived from an EMBL/GenBank/DDBJ whole genome shotgun (WGS) entry which is preliminary data.</text>
</comment>
<keyword evidence="5" id="KW-1185">Reference proteome</keyword>
<dbReference type="NCBIfam" id="TIGR01172">
    <property type="entry name" value="cysE"/>
    <property type="match status" value="1"/>
</dbReference>
<dbReference type="InterPro" id="IPR018357">
    <property type="entry name" value="Hexapep_transf_CS"/>
</dbReference>
<reference evidence="4 5" key="1">
    <citation type="submission" date="2021-06" db="EMBL/GenBank/DDBJ databases">
        <title>Differences between aerobic and microaerobic xylene degrading microbial communities.</title>
        <authorList>
            <person name="Banerjee S."/>
            <person name="Tancsics A."/>
        </authorList>
    </citation>
    <scope>NUCLEOTIDE SEQUENCE [LARGE SCALE GENOMIC DNA]</scope>
    <source>
        <strain evidence="4 5">MAP12</strain>
    </source>
</reference>
<evidence type="ECO:0000256" key="1">
    <source>
        <dbReference type="ARBA" id="ARBA00022679"/>
    </source>
</evidence>
<evidence type="ECO:0000256" key="2">
    <source>
        <dbReference type="ARBA" id="ARBA00023315"/>
    </source>
</evidence>
<dbReference type="Pfam" id="PF00132">
    <property type="entry name" value="Hexapep"/>
    <property type="match status" value="1"/>
</dbReference>
<accession>A0ABS6MW94</accession>
<protein>
    <recommendedName>
        <fullName evidence="3">Serine acetyltransferase</fullName>
        <ecNumber evidence="3">2.3.1.30</ecNumber>
    </recommendedName>
</protein>
<name>A0ABS6MW94_9GAMM</name>
<dbReference type="PANTHER" id="PTHR42811">
    <property type="entry name" value="SERINE ACETYLTRANSFERASE"/>
    <property type="match status" value="1"/>
</dbReference>
<dbReference type="EMBL" id="JAHRGL010000020">
    <property type="protein sequence ID" value="MBV2133078.1"/>
    <property type="molecule type" value="Genomic_DNA"/>
</dbReference>
<dbReference type="InterPro" id="IPR005881">
    <property type="entry name" value="Ser_O-AcTrfase"/>
</dbReference>
<dbReference type="EC" id="2.3.1.30" evidence="3"/>
<evidence type="ECO:0000313" key="4">
    <source>
        <dbReference type="EMBL" id="MBV2133078.1"/>
    </source>
</evidence>
<dbReference type="PROSITE" id="PS00101">
    <property type="entry name" value="HEXAPEP_TRANSFERASES"/>
    <property type="match status" value="1"/>
</dbReference>
<sequence length="249" mass="26562">MSLLGEWRDDIRCVFQRDPAARTTFEVLTTYPGVHAILLYRLGHRLWRSGWRYPARLLAFLARLVSNVDIHPGAVIGPRFFIDHGAGVVIGETAEIGQDVTLYHGVTLGGTSWRKGKRHPTLGDGVLVGAGAKILGPITVGAGARVGANSVVVQDVPDGCTVVGIPGKVVRLREAGQLNPYGIDLDHHLIPDPVGKAIACLLERIDGLEQRLEQGGLLAAGSQQQFFQGCSADNSICESDCAGGARARC</sequence>
<dbReference type="InterPro" id="IPR053376">
    <property type="entry name" value="Serine_acetyltransferase"/>
</dbReference>
<dbReference type="RefSeq" id="WP_217681547.1">
    <property type="nucleotide sequence ID" value="NZ_JAHRGL010000020.1"/>
</dbReference>
<gene>
    <name evidence="4" type="primary">cysE</name>
    <name evidence="4" type="ORF">KRX52_09720</name>
</gene>
<keyword evidence="1 3" id="KW-0808">Transferase</keyword>
<dbReference type="Proteomes" id="UP000813068">
    <property type="component" value="Unassembled WGS sequence"/>
</dbReference>
<proteinExistence type="inferred from homology"/>
<dbReference type="InterPro" id="IPR001451">
    <property type="entry name" value="Hexapep"/>
</dbReference>
<evidence type="ECO:0000313" key="5">
    <source>
        <dbReference type="Proteomes" id="UP000813068"/>
    </source>
</evidence>
<dbReference type="GO" id="GO:0009001">
    <property type="term" value="F:serine O-acetyltransferase activity"/>
    <property type="evidence" value="ECO:0007669"/>
    <property type="project" value="UniProtKB-EC"/>
</dbReference>
<dbReference type="NCBIfam" id="NF041874">
    <property type="entry name" value="EPS_EpsC"/>
    <property type="match status" value="1"/>
</dbReference>